<dbReference type="EMBL" id="KQ090415">
    <property type="protein sequence ID" value="KMS96022.1"/>
    <property type="molecule type" value="Genomic_DNA"/>
</dbReference>
<protein>
    <submittedName>
        <fullName evidence="2">Uncharacterized protein</fullName>
    </submittedName>
</protein>
<gene>
    <name evidence="2" type="ORF">BVRB_002810</name>
</gene>
<evidence type="ECO:0000313" key="3">
    <source>
        <dbReference type="Proteomes" id="UP000035740"/>
    </source>
</evidence>
<feature type="compositionally biased region" description="Acidic residues" evidence="1">
    <location>
        <begin position="35"/>
        <end position="59"/>
    </location>
</feature>
<feature type="compositionally biased region" description="Polar residues" evidence="1">
    <location>
        <begin position="83"/>
        <end position="96"/>
    </location>
</feature>
<feature type="compositionally biased region" description="Polar residues" evidence="1">
    <location>
        <begin position="1"/>
        <end position="13"/>
    </location>
</feature>
<proteinExistence type="predicted"/>
<dbReference type="Proteomes" id="UP000035740">
    <property type="component" value="Unassembled WGS sequence"/>
</dbReference>
<dbReference type="PANTHER" id="PTHR33018">
    <property type="entry name" value="OS10G0338966 PROTEIN-RELATED"/>
    <property type="match status" value="1"/>
</dbReference>
<dbReference type="OrthoDB" id="1820658at2759"/>
<name>A0A0J8B8B2_BETVV</name>
<evidence type="ECO:0000313" key="2">
    <source>
        <dbReference type="EMBL" id="KMS96022.1"/>
    </source>
</evidence>
<sequence length="325" mass="36590">MQELGINSTAYETQSKKGTKRKCRSKEHDNGTGNDEIERDLSDDDDVEYDPEMEEDKGEMEDKAEKQTDNAAPIQEEDEMMSAPQTQGGLQVRTTTSEIERRAKAYESSKQKKFYHHMGPKTYEEKRKEWMQEKKIYPSMTSSSGATFGSTLTTKNIDRVVDWYCSLHTRDASGRRTIYDPGTKKIAEAVFGWRNKEVTGEFVPQTNKDALYMVLGKDHDGRVKGKGGVRLGLGKVYGAEYSATRSSSVSNASQDMESKMKSAIEELEKRMKNQFSAILEHMGLLSLDELELNVTPGDKLSQQDPETPREVFGSIPKPLLLDPSA</sequence>
<evidence type="ECO:0000256" key="1">
    <source>
        <dbReference type="SAM" id="MobiDB-lite"/>
    </source>
</evidence>
<feature type="region of interest" description="Disordered" evidence="1">
    <location>
        <begin position="296"/>
        <end position="325"/>
    </location>
</feature>
<dbReference type="AlphaFoldDB" id="A0A0J8B8B2"/>
<keyword evidence="3" id="KW-1185">Reference proteome</keyword>
<dbReference type="Gramene" id="KMS96022">
    <property type="protein sequence ID" value="KMS96022"/>
    <property type="gene ID" value="BVRB_002810"/>
</dbReference>
<dbReference type="PANTHER" id="PTHR33018:SF34">
    <property type="entry name" value="OS02G0472350 PROTEIN"/>
    <property type="match status" value="1"/>
</dbReference>
<organism evidence="2 3">
    <name type="scientific">Beta vulgaris subsp. vulgaris</name>
    <name type="common">Beet</name>
    <dbReference type="NCBI Taxonomy" id="3555"/>
    <lineage>
        <taxon>Eukaryota</taxon>
        <taxon>Viridiplantae</taxon>
        <taxon>Streptophyta</taxon>
        <taxon>Embryophyta</taxon>
        <taxon>Tracheophyta</taxon>
        <taxon>Spermatophyta</taxon>
        <taxon>Magnoliopsida</taxon>
        <taxon>eudicotyledons</taxon>
        <taxon>Gunneridae</taxon>
        <taxon>Pentapetalae</taxon>
        <taxon>Caryophyllales</taxon>
        <taxon>Chenopodiaceae</taxon>
        <taxon>Betoideae</taxon>
        <taxon>Beta</taxon>
    </lineage>
</organism>
<feature type="region of interest" description="Disordered" evidence="1">
    <location>
        <begin position="1"/>
        <end position="96"/>
    </location>
</feature>
<reference evidence="2 3" key="1">
    <citation type="journal article" date="2014" name="Nature">
        <title>The genome of the recently domesticated crop plant sugar beet (Beta vulgaris).</title>
        <authorList>
            <person name="Dohm J.C."/>
            <person name="Minoche A.E."/>
            <person name="Holtgrawe D."/>
            <person name="Capella-Gutierrez S."/>
            <person name="Zakrzewski F."/>
            <person name="Tafer H."/>
            <person name="Rupp O."/>
            <person name="Sorensen T.R."/>
            <person name="Stracke R."/>
            <person name="Reinhardt R."/>
            <person name="Goesmann A."/>
            <person name="Kraft T."/>
            <person name="Schulz B."/>
            <person name="Stadler P.F."/>
            <person name="Schmidt T."/>
            <person name="Gabaldon T."/>
            <person name="Lehrach H."/>
            <person name="Weisshaar B."/>
            <person name="Himmelbauer H."/>
        </authorList>
    </citation>
    <scope>NUCLEOTIDE SEQUENCE [LARGE SCALE GENOMIC DNA]</scope>
    <source>
        <tissue evidence="2">Taproot</tissue>
    </source>
</reference>
<accession>A0A0J8B8B2</accession>